<keyword evidence="2" id="KW-1185">Reference proteome</keyword>
<dbReference type="AlphaFoldDB" id="A0A9P5WWP9"/>
<reference evidence="1" key="1">
    <citation type="submission" date="2020-11" db="EMBL/GenBank/DDBJ databases">
        <authorList>
            <consortium name="DOE Joint Genome Institute"/>
            <person name="Ahrendt S."/>
            <person name="Riley R."/>
            <person name="Andreopoulos W."/>
            <person name="Labutti K."/>
            <person name="Pangilinan J."/>
            <person name="Ruiz-Duenas F.J."/>
            <person name="Barrasa J.M."/>
            <person name="Sanchez-Garcia M."/>
            <person name="Camarero S."/>
            <person name="Miyauchi S."/>
            <person name="Serrano A."/>
            <person name="Linde D."/>
            <person name="Babiker R."/>
            <person name="Drula E."/>
            <person name="Ayuso-Fernandez I."/>
            <person name="Pacheco R."/>
            <person name="Padilla G."/>
            <person name="Ferreira P."/>
            <person name="Barriuso J."/>
            <person name="Kellner H."/>
            <person name="Castanera R."/>
            <person name="Alfaro M."/>
            <person name="Ramirez L."/>
            <person name="Pisabarro A.G."/>
            <person name="Kuo A."/>
            <person name="Tritt A."/>
            <person name="Lipzen A."/>
            <person name="He G."/>
            <person name="Yan M."/>
            <person name="Ng V."/>
            <person name="Cullen D."/>
            <person name="Martin F."/>
            <person name="Rosso M.-N."/>
            <person name="Henrissat B."/>
            <person name="Hibbett D."/>
            <person name="Martinez A.T."/>
            <person name="Grigoriev I.V."/>
        </authorList>
    </citation>
    <scope>NUCLEOTIDE SEQUENCE</scope>
    <source>
        <strain evidence="1">MF-IS2</strain>
    </source>
</reference>
<gene>
    <name evidence="1" type="ORF">P691DRAFT_769100</name>
</gene>
<name>A0A9P5WWP9_9AGAR</name>
<dbReference type="EMBL" id="MU153636">
    <property type="protein sequence ID" value="KAF9439697.1"/>
    <property type="molecule type" value="Genomic_DNA"/>
</dbReference>
<protein>
    <submittedName>
        <fullName evidence="1">Uncharacterized protein</fullName>
    </submittedName>
</protein>
<sequence length="147" mass="16315">MIHQIGKFSGTIRNSWNCFSLPPSIIPPKKTALHFEDLTVQQWEELMQECIAQHSSTGNAGSKGMEVDVDDLGEVAKHCWELEGSQVVSWEKGKKVKAKQVETLEEEGNYLGTDELVATRSNRSLRSGSQWGLALGPMMEAVEILIT</sequence>
<dbReference type="Proteomes" id="UP000807342">
    <property type="component" value="Unassembled WGS sequence"/>
</dbReference>
<organism evidence="1 2">
    <name type="scientific">Macrolepiota fuliginosa MF-IS2</name>
    <dbReference type="NCBI Taxonomy" id="1400762"/>
    <lineage>
        <taxon>Eukaryota</taxon>
        <taxon>Fungi</taxon>
        <taxon>Dikarya</taxon>
        <taxon>Basidiomycota</taxon>
        <taxon>Agaricomycotina</taxon>
        <taxon>Agaricomycetes</taxon>
        <taxon>Agaricomycetidae</taxon>
        <taxon>Agaricales</taxon>
        <taxon>Agaricineae</taxon>
        <taxon>Agaricaceae</taxon>
        <taxon>Macrolepiota</taxon>
    </lineage>
</organism>
<proteinExistence type="predicted"/>
<comment type="caution">
    <text evidence="1">The sequence shown here is derived from an EMBL/GenBank/DDBJ whole genome shotgun (WGS) entry which is preliminary data.</text>
</comment>
<evidence type="ECO:0000313" key="1">
    <source>
        <dbReference type="EMBL" id="KAF9439697.1"/>
    </source>
</evidence>
<accession>A0A9P5WWP9</accession>
<evidence type="ECO:0000313" key="2">
    <source>
        <dbReference type="Proteomes" id="UP000807342"/>
    </source>
</evidence>